<evidence type="ECO:0008006" key="3">
    <source>
        <dbReference type="Google" id="ProtNLM"/>
    </source>
</evidence>
<keyword evidence="2" id="KW-1185">Reference proteome</keyword>
<evidence type="ECO:0000313" key="2">
    <source>
        <dbReference type="Proteomes" id="UP000294555"/>
    </source>
</evidence>
<comment type="caution">
    <text evidence="1">The sequence shown here is derived from an EMBL/GenBank/DDBJ whole genome shotgun (WGS) entry which is preliminary data.</text>
</comment>
<organism evidence="1 2">
    <name type="scientific">Sodalis ligni</name>
    <dbReference type="NCBI Taxonomy" id="2697027"/>
    <lineage>
        <taxon>Bacteria</taxon>
        <taxon>Pseudomonadati</taxon>
        <taxon>Pseudomonadota</taxon>
        <taxon>Gammaproteobacteria</taxon>
        <taxon>Enterobacterales</taxon>
        <taxon>Bruguierivoracaceae</taxon>
        <taxon>Sodalis</taxon>
    </lineage>
</organism>
<sequence length="287" mass="33006">MVKLNRYLIRNAEKLPSPVITVGGQAVMYWLAVYMDAYTEKPDMTFINSIDIDYVARNEGVAAIAQIFNVDAEIQTTFTPPSLAVLALIDVSTGKVKEDEQGLFLNPEVNEANIVDIIDRPSGFESDDFTGEKLALNTELFQVLPEHCGDVTCNDKVRVLNPIACIRSRLSNATVPMLKDPLTEAARIRALAIPAYNFLLEKFECLPFRQGRIYLDYFCSIIWQRNYRRYQIEHKVPLYKIIEVILNEIKLKPDDFKLPEDFYNIELPRKLEYLRTEYERIAKAVNK</sequence>
<dbReference type="AlphaFoldDB" id="A0A4R1NDJ6"/>
<protein>
    <recommendedName>
        <fullName evidence="3">Nucleotidyltransferase AbiEii toxin of type IV toxin-antitoxin system</fullName>
    </recommendedName>
</protein>
<dbReference type="Proteomes" id="UP000294555">
    <property type="component" value="Unassembled WGS sequence"/>
</dbReference>
<accession>A0A4R1NDJ6</accession>
<name>A0A4R1NDJ6_9GAMM</name>
<proteinExistence type="predicted"/>
<reference evidence="1 2" key="1">
    <citation type="submission" date="2019-02" db="EMBL/GenBank/DDBJ databases">
        <title>Investigation of anaerobic lignin degradation for improved lignocellulosic biofuels.</title>
        <authorList>
            <person name="Deangelis K."/>
        </authorList>
    </citation>
    <scope>NUCLEOTIDE SEQUENCE [LARGE SCALE GENOMIC DNA]</scope>
    <source>
        <strain evidence="1 2">159R</strain>
    </source>
</reference>
<evidence type="ECO:0000313" key="1">
    <source>
        <dbReference type="EMBL" id="TCL02190.1"/>
    </source>
</evidence>
<dbReference type="EMBL" id="SJOI01000001">
    <property type="protein sequence ID" value="TCL02190.1"/>
    <property type="molecule type" value="Genomic_DNA"/>
</dbReference>
<gene>
    <name evidence="1" type="ORF">EZJ58_0186</name>
</gene>